<evidence type="ECO:0000256" key="1">
    <source>
        <dbReference type="ARBA" id="ARBA00004141"/>
    </source>
</evidence>
<feature type="transmembrane region" description="Helical" evidence="8">
    <location>
        <begin position="241"/>
        <end position="262"/>
    </location>
</feature>
<evidence type="ECO:0000259" key="10">
    <source>
        <dbReference type="Pfam" id="PF00909"/>
    </source>
</evidence>
<dbReference type="SUPFAM" id="SSF111352">
    <property type="entry name" value="Ammonium transporter"/>
    <property type="match status" value="1"/>
</dbReference>
<name>A0A8J3CMJ8_9BURK</name>
<dbReference type="PROSITE" id="PS01219">
    <property type="entry name" value="AMMONIUM_TRANSP"/>
    <property type="match status" value="1"/>
</dbReference>
<dbReference type="NCBIfam" id="TIGR00836">
    <property type="entry name" value="amt"/>
    <property type="match status" value="1"/>
</dbReference>
<feature type="transmembrane region" description="Helical" evidence="8">
    <location>
        <begin position="358"/>
        <end position="382"/>
    </location>
</feature>
<dbReference type="InterPro" id="IPR029020">
    <property type="entry name" value="Ammonium/urea_transptr"/>
</dbReference>
<sequence>MKRYLTFLVLALASGVALAQATPEVVAPAADAPTPAAVELVLNRGDTAFMLICSALVLLMTPALAFFYGGLSRGKSVLNTMMMSFGALGVVTIVWTVAGFSFAFGDNPMGAYFGSFDNIMLAGMDMGTLVGTFEAADGHAIPKYVFVMFQMTFAIIAAALISGALVDRMKFSAYLAFIALWSLLVYSPIAHWVWDVSGWLLVIGALDFAGGTVVHINAGVSALVAAIVLGPRLKTSRQTAIPHNIPFVMLGSGLLWFGWFGFNAGSALGANDDAGLALLTTQIATGTALATWLVWEKISGHAMSAVGAATGVVVGLVAITPAAGLVSPAYALVIGVLGATGSFWAVQYKRAFRVDDVLDVFACHGVAGIIGAVATGAFAFSTLGEAAKPVGEQVVIQLTAVGATIVYSAVVTYIILKAIQFTIGLRVSEADEVQGIDIASHEEAGYSSDGLGFSKADVSSSESGLTAPVYIAKPVSA</sequence>
<evidence type="ECO:0000256" key="5">
    <source>
        <dbReference type="ARBA" id="ARBA00022989"/>
    </source>
</evidence>
<evidence type="ECO:0000256" key="2">
    <source>
        <dbReference type="ARBA" id="ARBA00005887"/>
    </source>
</evidence>
<keyword evidence="6 8" id="KW-0472">Membrane</keyword>
<reference evidence="11" key="1">
    <citation type="journal article" date="2014" name="Int. J. Syst. Evol. Microbiol.">
        <title>Complete genome sequence of Corynebacterium casei LMG S-19264T (=DSM 44701T), isolated from a smear-ripened cheese.</title>
        <authorList>
            <consortium name="US DOE Joint Genome Institute (JGI-PGF)"/>
            <person name="Walter F."/>
            <person name="Albersmeier A."/>
            <person name="Kalinowski J."/>
            <person name="Ruckert C."/>
        </authorList>
    </citation>
    <scope>NUCLEOTIDE SEQUENCE</scope>
    <source>
        <strain evidence="11">KCTC 32501</strain>
    </source>
</reference>
<dbReference type="RefSeq" id="WP_189493815.1">
    <property type="nucleotide sequence ID" value="NZ_BMZG01000013.1"/>
</dbReference>
<keyword evidence="3 8" id="KW-0813">Transport</keyword>
<feature type="chain" id="PRO_5035156247" description="Ammonium transporter" evidence="9">
    <location>
        <begin position="20"/>
        <end position="477"/>
    </location>
</feature>
<evidence type="ECO:0000256" key="7">
    <source>
        <dbReference type="ARBA" id="ARBA00023177"/>
    </source>
</evidence>
<evidence type="ECO:0000256" key="8">
    <source>
        <dbReference type="RuleBase" id="RU362002"/>
    </source>
</evidence>
<dbReference type="Gene3D" id="1.10.3430.10">
    <property type="entry name" value="Ammonium transporter AmtB like domains"/>
    <property type="match status" value="1"/>
</dbReference>
<feature type="transmembrane region" description="Helical" evidence="8">
    <location>
        <begin position="83"/>
        <end position="104"/>
    </location>
</feature>
<feature type="transmembrane region" description="Helical" evidence="8">
    <location>
        <begin position="394"/>
        <end position="416"/>
    </location>
</feature>
<evidence type="ECO:0000256" key="4">
    <source>
        <dbReference type="ARBA" id="ARBA00022692"/>
    </source>
</evidence>
<keyword evidence="7 8" id="KW-0924">Ammonia transport</keyword>
<dbReference type="AlphaFoldDB" id="A0A8J3CMJ8"/>
<evidence type="ECO:0000256" key="6">
    <source>
        <dbReference type="ARBA" id="ARBA00023136"/>
    </source>
</evidence>
<protein>
    <recommendedName>
        <fullName evidence="8">Ammonium transporter</fullName>
    </recommendedName>
</protein>
<organism evidence="11 12">
    <name type="scientific">Formosimonas limnophila</name>
    <dbReference type="NCBI Taxonomy" id="1384487"/>
    <lineage>
        <taxon>Bacteria</taxon>
        <taxon>Pseudomonadati</taxon>
        <taxon>Pseudomonadota</taxon>
        <taxon>Betaproteobacteria</taxon>
        <taxon>Burkholderiales</taxon>
        <taxon>Burkholderiaceae</taxon>
        <taxon>Formosimonas</taxon>
    </lineage>
</organism>
<keyword evidence="12" id="KW-1185">Reference proteome</keyword>
<comment type="similarity">
    <text evidence="2 8">Belongs to the ammonia transporter channel (TC 1.A.11.2) family.</text>
</comment>
<feature type="domain" description="Ammonium transporter AmtB-like" evidence="10">
    <location>
        <begin position="48"/>
        <end position="446"/>
    </location>
</feature>
<dbReference type="EMBL" id="BMZG01000013">
    <property type="protein sequence ID" value="GHA78803.1"/>
    <property type="molecule type" value="Genomic_DNA"/>
</dbReference>
<evidence type="ECO:0000313" key="12">
    <source>
        <dbReference type="Proteomes" id="UP000614287"/>
    </source>
</evidence>
<feature type="transmembrane region" description="Helical" evidence="8">
    <location>
        <begin position="144"/>
        <end position="166"/>
    </location>
</feature>
<dbReference type="Pfam" id="PF00909">
    <property type="entry name" value="Ammonium_transp"/>
    <property type="match status" value="1"/>
</dbReference>
<dbReference type="PANTHER" id="PTHR43029">
    <property type="entry name" value="AMMONIUM TRANSPORTER MEP2"/>
    <property type="match status" value="1"/>
</dbReference>
<feature type="transmembrane region" description="Helical" evidence="8">
    <location>
        <begin position="274"/>
        <end position="295"/>
    </location>
</feature>
<reference evidence="11" key="2">
    <citation type="submission" date="2020-09" db="EMBL/GenBank/DDBJ databases">
        <authorList>
            <person name="Sun Q."/>
            <person name="Kim S."/>
        </authorList>
    </citation>
    <scope>NUCLEOTIDE SEQUENCE</scope>
    <source>
        <strain evidence="11">KCTC 32501</strain>
    </source>
</reference>
<dbReference type="Proteomes" id="UP000614287">
    <property type="component" value="Unassembled WGS sequence"/>
</dbReference>
<comment type="caution">
    <text evidence="11">The sequence shown here is derived from an EMBL/GenBank/DDBJ whole genome shotgun (WGS) entry which is preliminary data.</text>
</comment>
<keyword evidence="9" id="KW-0732">Signal</keyword>
<comment type="subcellular location">
    <subcellularLocation>
        <location evidence="8">Cell membrane</location>
        <topology evidence="8">Multi-pass membrane protein</topology>
    </subcellularLocation>
    <subcellularLocation>
        <location evidence="1">Membrane</location>
        <topology evidence="1">Multi-pass membrane protein</topology>
    </subcellularLocation>
</comment>
<evidence type="ECO:0000256" key="3">
    <source>
        <dbReference type="ARBA" id="ARBA00022448"/>
    </source>
</evidence>
<keyword evidence="4 8" id="KW-0812">Transmembrane</keyword>
<dbReference type="InterPro" id="IPR001905">
    <property type="entry name" value="Ammonium_transpt"/>
</dbReference>
<dbReference type="InterPro" id="IPR024041">
    <property type="entry name" value="NH4_transpt_AmtB-like_dom"/>
</dbReference>
<dbReference type="InterPro" id="IPR018047">
    <property type="entry name" value="Ammonium_transpt_CS"/>
</dbReference>
<feature type="transmembrane region" description="Helical" evidence="8">
    <location>
        <begin position="173"/>
        <end position="194"/>
    </location>
</feature>
<feature type="signal peptide" evidence="9">
    <location>
        <begin position="1"/>
        <end position="19"/>
    </location>
</feature>
<feature type="transmembrane region" description="Helical" evidence="8">
    <location>
        <begin position="302"/>
        <end position="323"/>
    </location>
</feature>
<feature type="transmembrane region" description="Helical" evidence="8">
    <location>
        <begin position="329"/>
        <end position="346"/>
    </location>
</feature>
<evidence type="ECO:0000256" key="9">
    <source>
        <dbReference type="SAM" id="SignalP"/>
    </source>
</evidence>
<gene>
    <name evidence="11" type="ORF">GCM10009007_19860</name>
</gene>
<dbReference type="GO" id="GO:0005886">
    <property type="term" value="C:plasma membrane"/>
    <property type="evidence" value="ECO:0007669"/>
    <property type="project" value="UniProtKB-SubCell"/>
</dbReference>
<dbReference type="GO" id="GO:0008519">
    <property type="term" value="F:ammonium channel activity"/>
    <property type="evidence" value="ECO:0007669"/>
    <property type="project" value="InterPro"/>
</dbReference>
<keyword evidence="5 8" id="KW-1133">Transmembrane helix</keyword>
<accession>A0A8J3CMJ8</accession>
<feature type="transmembrane region" description="Helical" evidence="8">
    <location>
        <begin position="48"/>
        <end position="71"/>
    </location>
</feature>
<evidence type="ECO:0000313" key="11">
    <source>
        <dbReference type="EMBL" id="GHA78803.1"/>
    </source>
</evidence>
<dbReference type="PANTHER" id="PTHR43029:SF10">
    <property type="entry name" value="AMMONIUM TRANSPORTER MEP2"/>
    <property type="match status" value="1"/>
</dbReference>
<feature type="transmembrane region" description="Helical" evidence="8">
    <location>
        <begin position="200"/>
        <end position="229"/>
    </location>
</feature>
<proteinExistence type="inferred from homology"/>